<gene>
    <name evidence="1" type="ORF">QYM36_010613</name>
</gene>
<name>A0AA88HS45_ARTSF</name>
<evidence type="ECO:0000313" key="2">
    <source>
        <dbReference type="Proteomes" id="UP001187531"/>
    </source>
</evidence>
<dbReference type="InterPro" id="IPR036691">
    <property type="entry name" value="Endo/exonu/phosph_ase_sf"/>
</dbReference>
<keyword evidence="2" id="KW-1185">Reference proteome</keyword>
<reference evidence="1" key="1">
    <citation type="submission" date="2023-07" db="EMBL/GenBank/DDBJ databases">
        <title>Chromosome-level genome assembly of Artemia franciscana.</title>
        <authorList>
            <person name="Jo E."/>
        </authorList>
    </citation>
    <scope>NUCLEOTIDE SEQUENCE</scope>
    <source>
        <tissue evidence="1">Whole body</tissue>
    </source>
</reference>
<proteinExistence type="predicted"/>
<evidence type="ECO:0008006" key="3">
    <source>
        <dbReference type="Google" id="ProtNLM"/>
    </source>
</evidence>
<sequence>MNISNWNILTLNFAGAEILFTNELKYYSLTIAGVTKTYLPGKGEKFIYSVVSMDTENTRRTNIGLAAHKRPRNALISHKSLLRANLRHRLGKFLVIVYYVPTKKSDPGVKDKSYTELEKPISSASLLDILLLLGDFNTTISDPTGIWKDIMGRVTP</sequence>
<comment type="caution">
    <text evidence="1">The sequence shown here is derived from an EMBL/GenBank/DDBJ whole genome shotgun (WGS) entry which is preliminary data.</text>
</comment>
<dbReference type="EMBL" id="JAVRJZ010000012">
    <property type="protein sequence ID" value="KAK2716093.1"/>
    <property type="molecule type" value="Genomic_DNA"/>
</dbReference>
<organism evidence="1 2">
    <name type="scientific">Artemia franciscana</name>
    <name type="common">Brine shrimp</name>
    <name type="synonym">Artemia sanfranciscana</name>
    <dbReference type="NCBI Taxonomy" id="6661"/>
    <lineage>
        <taxon>Eukaryota</taxon>
        <taxon>Metazoa</taxon>
        <taxon>Ecdysozoa</taxon>
        <taxon>Arthropoda</taxon>
        <taxon>Crustacea</taxon>
        <taxon>Branchiopoda</taxon>
        <taxon>Anostraca</taxon>
        <taxon>Artemiidae</taxon>
        <taxon>Artemia</taxon>
    </lineage>
</organism>
<dbReference type="Gene3D" id="3.60.10.10">
    <property type="entry name" value="Endonuclease/exonuclease/phosphatase"/>
    <property type="match status" value="1"/>
</dbReference>
<dbReference type="AlphaFoldDB" id="A0AA88HS45"/>
<dbReference type="Proteomes" id="UP001187531">
    <property type="component" value="Unassembled WGS sequence"/>
</dbReference>
<dbReference type="SUPFAM" id="SSF56219">
    <property type="entry name" value="DNase I-like"/>
    <property type="match status" value="1"/>
</dbReference>
<accession>A0AA88HS45</accession>
<protein>
    <recommendedName>
        <fullName evidence="3">Endonuclease/exonuclease/phosphatase domain-containing protein</fullName>
    </recommendedName>
</protein>
<evidence type="ECO:0000313" key="1">
    <source>
        <dbReference type="EMBL" id="KAK2716093.1"/>
    </source>
</evidence>